<evidence type="ECO:0000313" key="5">
    <source>
        <dbReference type="EMBL" id="MSE09580.1"/>
    </source>
</evidence>
<name>A0A7X2STC4_9LACO</name>
<keyword evidence="2" id="KW-0547">Nucleotide-binding</keyword>
<dbReference type="SUPFAM" id="SSF52954">
    <property type="entry name" value="Class II aaRS ABD-related"/>
    <property type="match status" value="1"/>
</dbReference>
<keyword evidence="5" id="KW-0436">Ligase</keyword>
<accession>A0A7X2STC4</accession>
<evidence type="ECO:0000313" key="6">
    <source>
        <dbReference type="Proteomes" id="UP000467635"/>
    </source>
</evidence>
<keyword evidence="3" id="KW-0030">Aminoacyl-tRNA synthetase</keyword>
<dbReference type="Proteomes" id="UP000467635">
    <property type="component" value="Unassembled WGS sequence"/>
</dbReference>
<dbReference type="InterPro" id="IPR004154">
    <property type="entry name" value="Anticodon-bd"/>
</dbReference>
<reference evidence="5 6" key="1">
    <citation type="submission" date="2019-11" db="EMBL/GenBank/DDBJ databases">
        <title>Draft Genome Sequence of Plant Growth-Promoting Rhizosphere-Associated Bacteria.</title>
        <authorList>
            <person name="Vasilyev I.Y."/>
            <person name="Radchenko V."/>
            <person name="Ilnitskaya E.V."/>
        </authorList>
    </citation>
    <scope>NUCLEOTIDE SEQUENCE [LARGE SCALE GENOMIC DNA]</scope>
    <source>
        <strain evidence="5 6">VRA_01-1sq_f</strain>
    </source>
</reference>
<comment type="caution">
    <text evidence="5">The sequence shown here is derived from an EMBL/GenBank/DDBJ whole genome shotgun (WGS) entry which is preliminary data.</text>
</comment>
<evidence type="ECO:0000256" key="3">
    <source>
        <dbReference type="ARBA" id="ARBA00023146"/>
    </source>
</evidence>
<evidence type="ECO:0000259" key="4">
    <source>
        <dbReference type="Pfam" id="PF03129"/>
    </source>
</evidence>
<dbReference type="Pfam" id="PF03129">
    <property type="entry name" value="HGTP_anticodon"/>
    <property type="match status" value="1"/>
</dbReference>
<gene>
    <name evidence="5" type="ORF">GKC33_13140</name>
</gene>
<sequence>ANRLNARFTLTIGETELQEQEANLKFMENGNEISVKLADVENDFASLEKLAVEGE</sequence>
<organism evidence="5 6">
    <name type="scientific">Ligilactobacillus salivarius</name>
    <dbReference type="NCBI Taxonomy" id="1624"/>
    <lineage>
        <taxon>Bacteria</taxon>
        <taxon>Bacillati</taxon>
        <taxon>Bacillota</taxon>
        <taxon>Bacilli</taxon>
        <taxon>Lactobacillales</taxon>
        <taxon>Lactobacillaceae</taxon>
        <taxon>Ligilactobacillus</taxon>
    </lineage>
</organism>
<feature type="domain" description="Anticodon-binding" evidence="4">
    <location>
        <begin position="1"/>
        <end position="42"/>
    </location>
</feature>
<dbReference type="InterPro" id="IPR036621">
    <property type="entry name" value="Anticodon-bd_dom_sf"/>
</dbReference>
<keyword evidence="2" id="KW-0067">ATP-binding</keyword>
<keyword evidence="1" id="KW-0963">Cytoplasm</keyword>
<dbReference type="GO" id="GO:0004812">
    <property type="term" value="F:aminoacyl-tRNA ligase activity"/>
    <property type="evidence" value="ECO:0007669"/>
    <property type="project" value="UniProtKB-KW"/>
</dbReference>
<evidence type="ECO:0000256" key="2">
    <source>
        <dbReference type="ARBA" id="ARBA00022840"/>
    </source>
</evidence>
<protein>
    <submittedName>
        <fullName evidence="5">Histidine--tRNA ligase</fullName>
    </submittedName>
</protein>
<dbReference type="AlphaFoldDB" id="A0A7X2STC4"/>
<feature type="non-terminal residue" evidence="5">
    <location>
        <position position="1"/>
    </location>
</feature>
<dbReference type="EMBL" id="WKKX01001000">
    <property type="protein sequence ID" value="MSE09580.1"/>
    <property type="molecule type" value="Genomic_DNA"/>
</dbReference>
<evidence type="ECO:0000256" key="1">
    <source>
        <dbReference type="ARBA" id="ARBA00022490"/>
    </source>
</evidence>
<dbReference type="GO" id="GO:0005524">
    <property type="term" value="F:ATP binding"/>
    <property type="evidence" value="ECO:0007669"/>
    <property type="project" value="UniProtKB-KW"/>
</dbReference>
<proteinExistence type="predicted"/>
<dbReference type="GO" id="GO:0006418">
    <property type="term" value="P:tRNA aminoacylation for protein translation"/>
    <property type="evidence" value="ECO:0007669"/>
    <property type="project" value="UniProtKB-ARBA"/>
</dbReference>
<dbReference type="Gene3D" id="3.40.50.800">
    <property type="entry name" value="Anticodon-binding domain"/>
    <property type="match status" value="1"/>
</dbReference>